<evidence type="ECO:0000313" key="1">
    <source>
        <dbReference type="EMBL" id="RUT08779.1"/>
    </source>
</evidence>
<name>A0A433VRS6_9CYAN</name>
<dbReference type="RefSeq" id="WP_127079184.1">
    <property type="nucleotide sequence ID" value="NZ_RSCL01000002.1"/>
</dbReference>
<protein>
    <submittedName>
        <fullName evidence="1">Uncharacterized protein</fullName>
    </submittedName>
</protein>
<accession>A0A433VRS6</accession>
<dbReference type="OrthoDB" id="522506at2"/>
<keyword evidence="2" id="KW-1185">Reference proteome</keyword>
<proteinExistence type="predicted"/>
<sequence length="72" mass="8071">MSNEQLMQDELQKAISNVDEVTTDKLSNEELELVAGGGRGPESQCLIGSKVRRFTQRTCVARTRRFKGNDLD</sequence>
<reference evidence="1" key="1">
    <citation type="submission" date="2018-12" db="EMBL/GenBank/DDBJ databases">
        <authorList>
            <person name="Will S."/>
            <person name="Neumann-Schaal M."/>
            <person name="Henke P."/>
        </authorList>
    </citation>
    <scope>NUCLEOTIDE SEQUENCE</scope>
    <source>
        <strain evidence="1">PCC 7102</strain>
    </source>
</reference>
<organism evidence="1 2">
    <name type="scientific">Dulcicalothrix desertica PCC 7102</name>
    <dbReference type="NCBI Taxonomy" id="232991"/>
    <lineage>
        <taxon>Bacteria</taxon>
        <taxon>Bacillati</taxon>
        <taxon>Cyanobacteriota</taxon>
        <taxon>Cyanophyceae</taxon>
        <taxon>Nostocales</taxon>
        <taxon>Calotrichaceae</taxon>
        <taxon>Dulcicalothrix</taxon>
    </lineage>
</organism>
<evidence type="ECO:0000313" key="2">
    <source>
        <dbReference type="Proteomes" id="UP000271624"/>
    </source>
</evidence>
<comment type="caution">
    <text evidence="1">The sequence shown here is derived from an EMBL/GenBank/DDBJ whole genome shotgun (WGS) entry which is preliminary data.</text>
</comment>
<gene>
    <name evidence="1" type="ORF">DSM106972_008320</name>
</gene>
<dbReference type="EMBL" id="RSCL01000002">
    <property type="protein sequence ID" value="RUT08779.1"/>
    <property type="molecule type" value="Genomic_DNA"/>
</dbReference>
<dbReference type="AlphaFoldDB" id="A0A433VRS6"/>
<reference evidence="1" key="2">
    <citation type="journal article" date="2019" name="Genome Biol. Evol.">
        <title>Day and night: Metabolic profiles and evolutionary relationships of six axenic non-marine cyanobacteria.</title>
        <authorList>
            <person name="Will S.E."/>
            <person name="Henke P."/>
            <person name="Boedeker C."/>
            <person name="Huang S."/>
            <person name="Brinkmann H."/>
            <person name="Rohde M."/>
            <person name="Jarek M."/>
            <person name="Friedl T."/>
            <person name="Seufert S."/>
            <person name="Schumacher M."/>
            <person name="Overmann J."/>
            <person name="Neumann-Schaal M."/>
            <person name="Petersen J."/>
        </authorList>
    </citation>
    <scope>NUCLEOTIDE SEQUENCE [LARGE SCALE GENOMIC DNA]</scope>
    <source>
        <strain evidence="1">PCC 7102</strain>
    </source>
</reference>
<dbReference type="Proteomes" id="UP000271624">
    <property type="component" value="Unassembled WGS sequence"/>
</dbReference>